<feature type="domain" description="Protein kinase" evidence="18">
    <location>
        <begin position="868"/>
        <end position="1154"/>
    </location>
</feature>
<dbReference type="SMART" id="SM00220">
    <property type="entry name" value="S_TKc"/>
    <property type="match status" value="1"/>
</dbReference>
<dbReference type="Gene3D" id="3.30.200.20">
    <property type="entry name" value="Phosphorylase Kinase, domain 1"/>
    <property type="match status" value="1"/>
</dbReference>
<keyword evidence="23" id="KW-1185">Reference proteome</keyword>
<dbReference type="PROSITE" id="PS00108">
    <property type="entry name" value="PROTEIN_KINASE_ST"/>
    <property type="match status" value="1"/>
</dbReference>
<organism evidence="22 23">
    <name type="scientific">Quercus rubra</name>
    <name type="common">Northern red oak</name>
    <name type="synonym">Quercus borealis</name>
    <dbReference type="NCBI Taxonomy" id="3512"/>
    <lineage>
        <taxon>Eukaryota</taxon>
        <taxon>Viridiplantae</taxon>
        <taxon>Streptophyta</taxon>
        <taxon>Embryophyta</taxon>
        <taxon>Tracheophyta</taxon>
        <taxon>Spermatophyta</taxon>
        <taxon>Magnoliopsida</taxon>
        <taxon>eudicotyledons</taxon>
        <taxon>Gunneridae</taxon>
        <taxon>Pentapetalae</taxon>
        <taxon>rosids</taxon>
        <taxon>fabids</taxon>
        <taxon>Fagales</taxon>
        <taxon>Fagaceae</taxon>
        <taxon>Quercus</taxon>
    </lineage>
</organism>
<dbReference type="InterPro" id="IPR003609">
    <property type="entry name" value="Pan_app"/>
</dbReference>
<dbReference type="CDD" id="cd14066">
    <property type="entry name" value="STKc_IRAK"/>
    <property type="match status" value="1"/>
</dbReference>
<reference evidence="22 23" key="1">
    <citation type="journal article" date="2023" name="G3 (Bethesda)">
        <title>A haplotype-resolved chromosome-scale genome for Quercus rubra L. provides insights into the genetics of adaptive traits for red oak species.</title>
        <authorList>
            <person name="Kapoor B."/>
            <person name="Jenkins J."/>
            <person name="Schmutz J."/>
            <person name="Zhebentyayeva T."/>
            <person name="Kuelheim C."/>
            <person name="Coggeshall M."/>
            <person name="Heim C."/>
            <person name="Lasky J.R."/>
            <person name="Leites L."/>
            <person name="Islam-Faridi N."/>
            <person name="Romero-Severson J."/>
            <person name="DeLeo V.L."/>
            <person name="Lucas S.M."/>
            <person name="Lazic D."/>
            <person name="Gailing O."/>
            <person name="Carlson J."/>
            <person name="Staton M."/>
        </authorList>
    </citation>
    <scope>NUCLEOTIDE SEQUENCE [LARGE SCALE GENOMIC DNA]</scope>
    <source>
        <strain evidence="22">Pseudo-F2</strain>
    </source>
</reference>
<accession>A0AAN7F995</accession>
<evidence type="ECO:0000259" key="18">
    <source>
        <dbReference type="PROSITE" id="PS50011"/>
    </source>
</evidence>
<dbReference type="FunFam" id="1.10.510.10:FF:000060">
    <property type="entry name" value="G-type lectin S-receptor-like serine/threonine-protein kinase"/>
    <property type="match status" value="1"/>
</dbReference>
<keyword evidence="7" id="KW-0547">Nucleotide-binding</keyword>
<keyword evidence="9" id="KW-0067">ATP-binding</keyword>
<evidence type="ECO:0000256" key="2">
    <source>
        <dbReference type="ARBA" id="ARBA00012513"/>
    </source>
</evidence>
<dbReference type="SUPFAM" id="SSF56112">
    <property type="entry name" value="Protein kinase-like (PK-like)"/>
    <property type="match status" value="1"/>
</dbReference>
<dbReference type="InterPro" id="IPR000742">
    <property type="entry name" value="EGF"/>
</dbReference>
<gene>
    <name evidence="22" type="ORF">RGQ29_019116</name>
</gene>
<dbReference type="GO" id="GO:0048544">
    <property type="term" value="P:recognition of pollen"/>
    <property type="evidence" value="ECO:0007669"/>
    <property type="project" value="InterPro"/>
</dbReference>
<keyword evidence="16" id="KW-0245">EGF-like domain</keyword>
<evidence type="ECO:0000259" key="20">
    <source>
        <dbReference type="PROSITE" id="PS50927"/>
    </source>
</evidence>
<dbReference type="Pfam" id="PF11883">
    <property type="entry name" value="DUF3403"/>
    <property type="match status" value="1"/>
</dbReference>
<dbReference type="CDD" id="cd00028">
    <property type="entry name" value="B_lectin"/>
    <property type="match status" value="2"/>
</dbReference>
<dbReference type="EMBL" id="JAXUIC010000005">
    <property type="protein sequence ID" value="KAK4587987.1"/>
    <property type="molecule type" value="Genomic_DNA"/>
</dbReference>
<dbReference type="FunFam" id="2.90.10.30:FF:000003">
    <property type="entry name" value="Os04g0303100 protein"/>
    <property type="match status" value="1"/>
</dbReference>
<dbReference type="SMART" id="SM00473">
    <property type="entry name" value="PAN_AP"/>
    <property type="match status" value="2"/>
</dbReference>
<dbReference type="InterPro" id="IPR000858">
    <property type="entry name" value="S_locus_glycoprot_dom"/>
</dbReference>
<keyword evidence="4" id="KW-0808">Transferase</keyword>
<dbReference type="SUPFAM" id="SSF51110">
    <property type="entry name" value="alpha-D-mannose-specific plant lectins"/>
    <property type="match status" value="2"/>
</dbReference>
<evidence type="ECO:0000256" key="14">
    <source>
        <dbReference type="ARBA" id="ARBA00047899"/>
    </source>
</evidence>
<dbReference type="GO" id="GO:0016020">
    <property type="term" value="C:membrane"/>
    <property type="evidence" value="ECO:0007669"/>
    <property type="project" value="UniProtKB-SubCell"/>
</dbReference>
<keyword evidence="13" id="KW-0325">Glycoprotein</keyword>
<dbReference type="Pfam" id="PF08276">
    <property type="entry name" value="PAN_2"/>
    <property type="match status" value="2"/>
</dbReference>
<dbReference type="PROSITE" id="PS50927">
    <property type="entry name" value="BULB_LECTIN"/>
    <property type="match status" value="2"/>
</dbReference>
<feature type="transmembrane region" description="Helical" evidence="17">
    <location>
        <begin position="792"/>
        <end position="812"/>
    </location>
</feature>
<keyword evidence="11 17" id="KW-0472">Membrane</keyword>
<dbReference type="CDD" id="cd00054">
    <property type="entry name" value="EGF_CA"/>
    <property type="match status" value="2"/>
</dbReference>
<keyword evidence="12" id="KW-1015">Disulfide bond</keyword>
<evidence type="ECO:0000256" key="8">
    <source>
        <dbReference type="ARBA" id="ARBA00022777"/>
    </source>
</evidence>
<comment type="catalytic activity">
    <reaction evidence="14">
        <text>L-threonyl-[protein] + ATP = O-phospho-L-threonyl-[protein] + ADP + H(+)</text>
        <dbReference type="Rhea" id="RHEA:46608"/>
        <dbReference type="Rhea" id="RHEA-COMP:11060"/>
        <dbReference type="Rhea" id="RHEA-COMP:11605"/>
        <dbReference type="ChEBI" id="CHEBI:15378"/>
        <dbReference type="ChEBI" id="CHEBI:30013"/>
        <dbReference type="ChEBI" id="CHEBI:30616"/>
        <dbReference type="ChEBI" id="CHEBI:61977"/>
        <dbReference type="ChEBI" id="CHEBI:456216"/>
        <dbReference type="EC" id="2.7.11.1"/>
    </reaction>
</comment>
<dbReference type="InterPro" id="IPR011009">
    <property type="entry name" value="Kinase-like_dom_sf"/>
</dbReference>
<evidence type="ECO:0000256" key="5">
    <source>
        <dbReference type="ARBA" id="ARBA00022692"/>
    </source>
</evidence>
<evidence type="ECO:0000256" key="10">
    <source>
        <dbReference type="ARBA" id="ARBA00022989"/>
    </source>
</evidence>
<dbReference type="Pfam" id="PF00954">
    <property type="entry name" value="S_locus_glycop"/>
    <property type="match status" value="2"/>
</dbReference>
<evidence type="ECO:0000256" key="6">
    <source>
        <dbReference type="ARBA" id="ARBA00022729"/>
    </source>
</evidence>
<dbReference type="EC" id="2.7.11.1" evidence="2"/>
<keyword evidence="10 17" id="KW-1133">Transmembrane helix</keyword>
<dbReference type="PROSITE" id="PS50948">
    <property type="entry name" value="PAN"/>
    <property type="match status" value="2"/>
</dbReference>
<feature type="domain" description="Bulb-type lectin" evidence="20">
    <location>
        <begin position="1"/>
        <end position="107"/>
    </location>
</feature>
<comment type="subcellular location">
    <subcellularLocation>
        <location evidence="1">Membrane</location>
        <topology evidence="1">Single-pass membrane protein</topology>
    </subcellularLocation>
</comment>
<dbReference type="InterPro" id="IPR021820">
    <property type="entry name" value="S-locus_recpt_kinase_C"/>
</dbReference>
<dbReference type="Gene3D" id="1.10.510.10">
    <property type="entry name" value="Transferase(Phosphotransferase) domain 1"/>
    <property type="match status" value="1"/>
</dbReference>
<dbReference type="PANTHER" id="PTHR32444:SF198">
    <property type="entry name" value="BULB-TYPE LECTIN DOMAIN-CONTAINING PROTEIN"/>
    <property type="match status" value="1"/>
</dbReference>
<dbReference type="GO" id="GO:0004674">
    <property type="term" value="F:protein serine/threonine kinase activity"/>
    <property type="evidence" value="ECO:0007669"/>
    <property type="project" value="UniProtKB-KW"/>
</dbReference>
<keyword evidence="6" id="KW-0732">Signal</keyword>
<evidence type="ECO:0000313" key="23">
    <source>
        <dbReference type="Proteomes" id="UP001324115"/>
    </source>
</evidence>
<dbReference type="PANTHER" id="PTHR32444">
    <property type="entry name" value="BULB-TYPE LECTIN DOMAIN-CONTAINING PROTEIN"/>
    <property type="match status" value="1"/>
</dbReference>
<evidence type="ECO:0000256" key="15">
    <source>
        <dbReference type="ARBA" id="ARBA00048679"/>
    </source>
</evidence>
<evidence type="ECO:0000256" key="11">
    <source>
        <dbReference type="ARBA" id="ARBA00023136"/>
    </source>
</evidence>
<dbReference type="PROSITE" id="PS50026">
    <property type="entry name" value="EGF_3"/>
    <property type="match status" value="1"/>
</dbReference>
<dbReference type="FunFam" id="2.90.10.10:FF:000001">
    <property type="entry name" value="G-type lectin S-receptor-like serine/threonine-protein kinase"/>
    <property type="match status" value="2"/>
</dbReference>
<evidence type="ECO:0000256" key="1">
    <source>
        <dbReference type="ARBA" id="ARBA00004167"/>
    </source>
</evidence>
<dbReference type="InterPro" id="IPR000719">
    <property type="entry name" value="Prot_kinase_dom"/>
</dbReference>
<evidence type="ECO:0000256" key="17">
    <source>
        <dbReference type="SAM" id="Phobius"/>
    </source>
</evidence>
<dbReference type="SMART" id="SM00181">
    <property type="entry name" value="EGF"/>
    <property type="match status" value="2"/>
</dbReference>
<keyword evidence="5 17" id="KW-0812">Transmembrane</keyword>
<dbReference type="CDD" id="cd01098">
    <property type="entry name" value="PAN_AP_plant"/>
    <property type="match status" value="2"/>
</dbReference>
<feature type="domain" description="Bulb-type lectin" evidence="20">
    <location>
        <begin position="407"/>
        <end position="528"/>
    </location>
</feature>
<feature type="domain" description="Apple" evidence="21">
    <location>
        <begin position="695"/>
        <end position="779"/>
    </location>
</feature>
<feature type="domain" description="Apple" evidence="21">
    <location>
        <begin position="297"/>
        <end position="381"/>
    </location>
</feature>
<dbReference type="Gene3D" id="2.90.10.10">
    <property type="entry name" value="Bulb-type lectin domain"/>
    <property type="match status" value="2"/>
</dbReference>
<dbReference type="InterPro" id="IPR008271">
    <property type="entry name" value="Ser/Thr_kinase_AS"/>
</dbReference>
<evidence type="ECO:0000256" key="13">
    <source>
        <dbReference type="ARBA" id="ARBA00023180"/>
    </source>
</evidence>
<evidence type="ECO:0000256" key="9">
    <source>
        <dbReference type="ARBA" id="ARBA00022840"/>
    </source>
</evidence>
<proteinExistence type="predicted"/>
<dbReference type="SMART" id="SM00108">
    <property type="entry name" value="B_lectin"/>
    <property type="match status" value="2"/>
</dbReference>
<evidence type="ECO:0000256" key="3">
    <source>
        <dbReference type="ARBA" id="ARBA00022527"/>
    </source>
</evidence>
<comment type="catalytic activity">
    <reaction evidence="15">
        <text>L-seryl-[protein] + ATP = O-phospho-L-seryl-[protein] + ADP + H(+)</text>
        <dbReference type="Rhea" id="RHEA:17989"/>
        <dbReference type="Rhea" id="RHEA-COMP:9863"/>
        <dbReference type="Rhea" id="RHEA-COMP:11604"/>
        <dbReference type="ChEBI" id="CHEBI:15378"/>
        <dbReference type="ChEBI" id="CHEBI:29999"/>
        <dbReference type="ChEBI" id="CHEBI:30616"/>
        <dbReference type="ChEBI" id="CHEBI:83421"/>
        <dbReference type="ChEBI" id="CHEBI:456216"/>
        <dbReference type="EC" id="2.7.11.1"/>
    </reaction>
</comment>
<feature type="domain" description="EGF-like" evidence="19">
    <location>
        <begin position="242"/>
        <end position="278"/>
    </location>
</feature>
<dbReference type="Pfam" id="PF07714">
    <property type="entry name" value="PK_Tyr_Ser-Thr"/>
    <property type="match status" value="1"/>
</dbReference>
<dbReference type="Proteomes" id="UP001324115">
    <property type="component" value="Unassembled WGS sequence"/>
</dbReference>
<evidence type="ECO:0000256" key="4">
    <source>
        <dbReference type="ARBA" id="ARBA00022679"/>
    </source>
</evidence>
<evidence type="ECO:0000259" key="19">
    <source>
        <dbReference type="PROSITE" id="PS50026"/>
    </source>
</evidence>
<comment type="caution">
    <text evidence="16">Lacks conserved residue(s) required for the propagation of feature annotation.</text>
</comment>
<evidence type="ECO:0000313" key="22">
    <source>
        <dbReference type="EMBL" id="KAK4587987.1"/>
    </source>
</evidence>
<comment type="caution">
    <text evidence="22">The sequence shown here is derived from an EMBL/GenBank/DDBJ whole genome shotgun (WGS) entry which is preliminary data.</text>
</comment>
<keyword evidence="8" id="KW-0418">Kinase</keyword>
<keyword evidence="3" id="KW-0723">Serine/threonine-protein kinase</keyword>
<dbReference type="InterPro" id="IPR001245">
    <property type="entry name" value="Ser-Thr/Tyr_kinase_cat_dom"/>
</dbReference>
<dbReference type="InterPro" id="IPR036426">
    <property type="entry name" value="Bulb-type_lectin_dom_sf"/>
</dbReference>
<evidence type="ECO:0000256" key="16">
    <source>
        <dbReference type="PROSITE-ProRule" id="PRU00076"/>
    </source>
</evidence>
<evidence type="ECO:0000256" key="7">
    <source>
        <dbReference type="ARBA" id="ARBA00022741"/>
    </source>
</evidence>
<name>A0AAN7F995_QUERU</name>
<dbReference type="GO" id="GO:0005524">
    <property type="term" value="F:ATP binding"/>
    <property type="evidence" value="ECO:0007669"/>
    <property type="project" value="UniProtKB-KW"/>
</dbReference>
<evidence type="ECO:0000256" key="12">
    <source>
        <dbReference type="ARBA" id="ARBA00023157"/>
    </source>
</evidence>
<protein>
    <recommendedName>
        <fullName evidence="2">non-specific serine/threonine protein kinase</fullName>
        <ecNumber evidence="2">2.7.11.1</ecNumber>
    </recommendedName>
</protein>
<dbReference type="PROSITE" id="PS50011">
    <property type="entry name" value="PROTEIN_KINASE_DOM"/>
    <property type="match status" value="1"/>
</dbReference>
<sequence>MISNGSVFKLGFFSPVNSTNRYLGIWYNNISAFTVVWVANRQKPLNDSSGVLTISEEGNLVVLSGQKEILWSSNVNNSVANSSAQLLDLGNLVLKDSTTGTILWESFNNPSHIMLPEMKLSTNERTGEKVKLTSWKSPSDPSIGSFSAGISSTQSLTQAFIWKDDRPYFRFGPWNGPEFIGAPRYVLFRDKFNVVQNQDGTTYLVSPFNTHSSHVVLTMEGDTVARYWDSEKEVWEVGWKAVLSECDVYGMCGAFGSCNSMSSPICSCLEGFEPKNTEEWNRQNWTSGCVRRTPLQCERVNTSGEAGKMDGFLKLSLMKVPDFVEWSAAQEDECRQQCLQNCSCIAYAIDSGTGCMALTQTLIDTQKYSNGSGVDLYIRVAHSELVSVIPVLLVLLCCFCLESDSAADTITSFEPIKDSDYIISNGNAFKLGFFSPVNSTNRYLGIWYNKKSDLPAQWVANRDKPLKDSSGVLTISEDGNLVILNGQKEILWSSNVTNSVVNSSAQLLDSGNLVLRENTTGTTIWESIQHPTDTLFEKVKYSGNERTVRNFFQVFIWKDGSPLWRSGPWNTRIFIGTPTYNSVFNNEFSLFVDNQDGTVSLSFSYAADNLFQYVLTTDGNMVERYWDNEKDDWRIVWNALNSECDHYGTCGAFGSCTSWTSPICSCLPGFEPKNTEEWNRGNWTSGCSRRTPLQCERVNTTGGEASKMDGFLKLKMMKVPDLADSSPALEDNCRQQCLKNCSCIAYAYDIGTGCMSWTRNLIDIQKFSNGGVDLYIRVAYSELDKVGDMKKIVTITVIIGTFFISICTYFLWRWMTKQKARKTKAKEILLFNKGEARQKYHNDNLNQVGVQELPLFNFEKLASATNNFHLSNKLGQGGFGPVYRGELSDGQEIAVKRLSKASGQGLQEFMNEVIVISKIQHRNLVRLLGCCVEGDEKMLIYEYMPNKSLDAFLFDPKKGKLLDWRKRFNIIEGIGRGLLYLHRDSRLRIIHRDLKASNILLDKELNPKISDFGLARIFGGNEDQANTNRVVGTYGYMSPEYAMEGRFSEKSDVFSFGVLLLEIVSGRRNTSFHHDEQCMSLLGFAWKLWNVDNIVALIDPMISEPCFEMEILRCIHVGLLCVQDFAKERPTISVVISMLKSEIVDLPRPKQPAFIEREIALYTESSQSSQSKCSINNVTITVVEGR</sequence>
<evidence type="ECO:0000259" key="21">
    <source>
        <dbReference type="PROSITE" id="PS50948"/>
    </source>
</evidence>
<dbReference type="FunFam" id="3.30.200.20:FF:000195">
    <property type="entry name" value="G-type lectin S-receptor-like serine/threonine-protein kinase"/>
    <property type="match status" value="1"/>
</dbReference>
<dbReference type="AlphaFoldDB" id="A0AAN7F995"/>
<dbReference type="Pfam" id="PF01453">
    <property type="entry name" value="B_lectin"/>
    <property type="match status" value="2"/>
</dbReference>
<dbReference type="InterPro" id="IPR001480">
    <property type="entry name" value="Bulb-type_lectin_dom"/>
</dbReference>